<dbReference type="GO" id="GO:0003676">
    <property type="term" value="F:nucleic acid binding"/>
    <property type="evidence" value="ECO:0007669"/>
    <property type="project" value="InterPro"/>
</dbReference>
<evidence type="ECO:0000256" key="1">
    <source>
        <dbReference type="ARBA" id="ARBA00000983"/>
    </source>
</evidence>
<comment type="catalytic activity">
    <reaction evidence="1">
        <text>Hydrolytically removes 5'-nucleotides successively from the 3'-hydroxy termini of 3'-hydroxy-terminated oligonucleotides.</text>
        <dbReference type="EC" id="3.1.4.1"/>
    </reaction>
</comment>
<keyword evidence="7" id="KW-0479">Metal-binding</keyword>
<evidence type="ECO:0000259" key="11">
    <source>
        <dbReference type="SMART" id="SM00990"/>
    </source>
</evidence>
<keyword evidence="9" id="KW-0460">Magnesium</keyword>
<dbReference type="GO" id="GO:0004528">
    <property type="term" value="F:phosphodiesterase I activity"/>
    <property type="evidence" value="ECO:0007669"/>
    <property type="project" value="UniProtKB-EC"/>
</dbReference>
<evidence type="ECO:0000256" key="9">
    <source>
        <dbReference type="ARBA" id="ARBA00022842"/>
    </source>
</evidence>
<dbReference type="InterPro" id="IPR014883">
    <property type="entry name" value="VRR_NUC"/>
</dbReference>
<evidence type="ECO:0000313" key="13">
    <source>
        <dbReference type="Proteomes" id="UP000323161"/>
    </source>
</evidence>
<dbReference type="PANTHER" id="PTHR15749">
    <property type="entry name" value="FANCONI-ASSOCIATED NUCLEASE 1"/>
    <property type="match status" value="1"/>
</dbReference>
<evidence type="ECO:0000256" key="4">
    <source>
        <dbReference type="ARBA" id="ARBA00005533"/>
    </source>
</evidence>
<dbReference type="InterPro" id="IPR011856">
    <property type="entry name" value="tRNA_endonuc-like_dom_sf"/>
</dbReference>
<evidence type="ECO:0000256" key="7">
    <source>
        <dbReference type="ARBA" id="ARBA00022723"/>
    </source>
</evidence>
<dbReference type="AlphaFoldDB" id="A0A5B0VHR4"/>
<evidence type="ECO:0000256" key="8">
    <source>
        <dbReference type="ARBA" id="ARBA00022801"/>
    </source>
</evidence>
<dbReference type="GO" id="GO:0046872">
    <property type="term" value="F:metal ion binding"/>
    <property type="evidence" value="ECO:0007669"/>
    <property type="project" value="UniProtKB-KW"/>
</dbReference>
<sequence>MKQLTQASPPRAADLENPLYYLENMETVLGWVLTHHRDLLTAEESIQLDRFFHLSPAARALLTRMVMRTGDLFRVDKLSYPEIGVPEAEAISELVQGHWLDNSPLLSLDDLFRLFTLGDLRNGFARVLADLGQPKTVSKGRMRDLLAEAFSEPRLLTDWPGDGYGPVARVWGMDLFERIRLMFFGNLRQSWPDFVLVELGHQRYEEVAFEPESRAFQRREDVDNYLAMHQCRERLDQGMPANEVWPMVPDATDNPWLAGRRDRLLLELGRQAERQGERELALAAYTAVNHREARLKQLRLLERMKRFEEAWRLALSWQQKRDSAANEAEVQGMERIIKRLAVKVGAPVPEIPERPSLEEWTLSLPKPDSLSVEIAVRDHLTTEQAPVAYVENTLINGLFGLLCWQAIFDPVPGAFFHPFHVGPVDLTREDFVARRQALFDQCFGALDRGDYRERILQTWDTKEGIANPFVIWPALTRELLEVAMDCIPADHLTAIFKRLLGNIREHRSGFPDLIRFYPQAEAVDNRYEMVEVKGPGDRLQDHQVRWLEFFAEQGIPASVCYVRWQEDGAVDASGESG</sequence>
<dbReference type="InterPro" id="IPR040603">
    <property type="entry name" value="FAN1_SAP_bact"/>
</dbReference>
<evidence type="ECO:0000256" key="3">
    <source>
        <dbReference type="ARBA" id="ARBA00001946"/>
    </source>
</evidence>
<keyword evidence="6" id="KW-0540">Nuclease</keyword>
<dbReference type="Pfam" id="PF18081">
    <property type="entry name" value="FANC_SAP"/>
    <property type="match status" value="1"/>
</dbReference>
<keyword evidence="8" id="KW-0378">Hydrolase</keyword>
<dbReference type="EMBL" id="VTUU01000003">
    <property type="protein sequence ID" value="KAA1174162.1"/>
    <property type="molecule type" value="Genomic_DNA"/>
</dbReference>
<dbReference type="EC" id="3.1.4.1" evidence="5"/>
<accession>A0A5B0VHR4</accession>
<dbReference type="SMART" id="SM00990">
    <property type="entry name" value="VRR_NUC"/>
    <property type="match status" value="1"/>
</dbReference>
<dbReference type="InterPro" id="IPR033315">
    <property type="entry name" value="Fan1-like"/>
</dbReference>
<dbReference type="InterPro" id="IPR049125">
    <property type="entry name" value="FAN1-like_WH"/>
</dbReference>
<protein>
    <recommendedName>
        <fullName evidence="5">phosphodiesterase I</fullName>
        <ecNumber evidence="5">3.1.4.1</ecNumber>
    </recommendedName>
</protein>
<evidence type="ECO:0000256" key="6">
    <source>
        <dbReference type="ARBA" id="ARBA00022722"/>
    </source>
</evidence>
<dbReference type="RefSeq" id="WP_149599727.1">
    <property type="nucleotide sequence ID" value="NZ_VTUU01000003.1"/>
</dbReference>
<evidence type="ECO:0000256" key="2">
    <source>
        <dbReference type="ARBA" id="ARBA00001936"/>
    </source>
</evidence>
<keyword evidence="10" id="KW-0464">Manganese</keyword>
<feature type="domain" description="VRR-NUC" evidence="11">
    <location>
        <begin position="446"/>
        <end position="564"/>
    </location>
</feature>
<dbReference type="Proteomes" id="UP000323161">
    <property type="component" value="Unassembled WGS sequence"/>
</dbReference>
<comment type="cofactor">
    <cofactor evidence="2">
        <name>Mn(2+)</name>
        <dbReference type="ChEBI" id="CHEBI:29035"/>
    </cofactor>
</comment>
<comment type="caution">
    <text evidence="12">The sequence shown here is derived from an EMBL/GenBank/DDBJ whole genome shotgun (WGS) entry which is preliminary data.</text>
</comment>
<comment type="similarity">
    <text evidence="4">Belongs to the FAN1 family.</text>
</comment>
<organism evidence="12 13">
    <name type="scientific">Marinobacter salinexigens</name>
    <dbReference type="NCBI Taxonomy" id="2919747"/>
    <lineage>
        <taxon>Bacteria</taxon>
        <taxon>Pseudomonadati</taxon>
        <taxon>Pseudomonadota</taxon>
        <taxon>Gammaproteobacteria</taxon>
        <taxon>Pseudomonadales</taxon>
        <taxon>Marinobacteraceae</taxon>
        <taxon>Marinobacter</taxon>
    </lineage>
</organism>
<evidence type="ECO:0000256" key="5">
    <source>
        <dbReference type="ARBA" id="ARBA00012029"/>
    </source>
</evidence>
<gene>
    <name evidence="12" type="ORF">FWJ25_07875</name>
</gene>
<keyword evidence="13" id="KW-1185">Reference proteome</keyword>
<reference evidence="12 13" key="1">
    <citation type="submission" date="2019-08" db="EMBL/GenBank/DDBJ databases">
        <title>Marinobacter ZYF650 sp. nov., a marine bacterium isolated from seawater of the Mariana trench.</title>
        <authorList>
            <person name="Ahmad W."/>
        </authorList>
    </citation>
    <scope>NUCLEOTIDE SEQUENCE [LARGE SCALE GENOMIC DNA]</scope>
    <source>
        <strain evidence="12 13">ZYF650</strain>
    </source>
</reference>
<comment type="cofactor">
    <cofactor evidence="3">
        <name>Mg(2+)</name>
        <dbReference type="ChEBI" id="CHEBI:18420"/>
    </cofactor>
</comment>
<proteinExistence type="inferred from homology"/>
<dbReference type="PANTHER" id="PTHR15749:SF4">
    <property type="entry name" value="FANCONI-ASSOCIATED NUCLEASE 1"/>
    <property type="match status" value="1"/>
</dbReference>
<name>A0A5B0VHR4_9GAMM</name>
<dbReference type="GO" id="GO:0036297">
    <property type="term" value="P:interstrand cross-link repair"/>
    <property type="evidence" value="ECO:0007669"/>
    <property type="project" value="InterPro"/>
</dbReference>
<evidence type="ECO:0000256" key="10">
    <source>
        <dbReference type="ARBA" id="ARBA00023211"/>
    </source>
</evidence>
<dbReference type="Gene3D" id="3.40.1350.10">
    <property type="match status" value="1"/>
</dbReference>
<evidence type="ECO:0000313" key="12">
    <source>
        <dbReference type="EMBL" id="KAA1174162.1"/>
    </source>
</evidence>
<dbReference type="Pfam" id="PF21315">
    <property type="entry name" value="FAN1_HTH"/>
    <property type="match status" value="1"/>
</dbReference>
<dbReference type="Pfam" id="PF08774">
    <property type="entry name" value="VRR_NUC"/>
    <property type="match status" value="1"/>
</dbReference>